<dbReference type="PANTHER" id="PTHR31689">
    <property type="entry name" value="DIAMINOPIMELATE EPIMERASE, CHLOROPLASTIC"/>
    <property type="match status" value="1"/>
</dbReference>
<feature type="binding site" evidence="9">
    <location>
        <position position="166"/>
    </location>
    <ligand>
        <name>substrate</name>
    </ligand>
</feature>
<organism evidence="11 12">
    <name type="scientific">Caballeronia pedi</name>
    <dbReference type="NCBI Taxonomy" id="1777141"/>
    <lineage>
        <taxon>Bacteria</taxon>
        <taxon>Pseudomonadati</taxon>
        <taxon>Pseudomonadota</taxon>
        <taxon>Betaproteobacteria</taxon>
        <taxon>Burkholderiales</taxon>
        <taxon>Burkholderiaceae</taxon>
        <taxon>Caballeronia</taxon>
    </lineage>
</organism>
<feature type="binding site" evidence="9">
    <location>
        <position position="13"/>
    </location>
    <ligand>
        <name>substrate</name>
    </ligand>
</feature>
<evidence type="ECO:0000256" key="8">
    <source>
        <dbReference type="ARBA" id="ARBA00051712"/>
    </source>
</evidence>
<dbReference type="GO" id="GO:0009089">
    <property type="term" value="P:lysine biosynthetic process via diaminopimelate"/>
    <property type="evidence" value="ECO:0007669"/>
    <property type="project" value="UniProtKB-UniRule"/>
</dbReference>
<evidence type="ECO:0000256" key="3">
    <source>
        <dbReference type="ARBA" id="ARBA00013080"/>
    </source>
</evidence>
<feature type="active site" description="Proton donor" evidence="9">
    <location>
        <position position="75"/>
    </location>
</feature>
<keyword evidence="5 9" id="KW-0028">Amino-acid biosynthesis</keyword>
<dbReference type="Proteomes" id="UP000054911">
    <property type="component" value="Unassembled WGS sequence"/>
</dbReference>
<feature type="active site" evidence="10">
    <location>
        <position position="75"/>
    </location>
</feature>
<comment type="pathway">
    <text evidence="1 9">Amino-acid biosynthesis; L-lysine biosynthesis via DAP pathway; DL-2,6-diaminopimelate from LL-2,6-diaminopimelate: step 1/1.</text>
</comment>
<dbReference type="STRING" id="1777141.AWB80_01597"/>
<gene>
    <name evidence="9" type="primary">dapF</name>
    <name evidence="11" type="ORF">AWB80_01597</name>
</gene>
<dbReference type="Gene3D" id="3.10.310.10">
    <property type="entry name" value="Diaminopimelate Epimerase, Chain A, domain 1"/>
    <property type="match status" value="2"/>
</dbReference>
<comment type="subcellular location">
    <subcellularLocation>
        <location evidence="9">Cytoplasm</location>
    </subcellularLocation>
</comment>
<feature type="binding site" evidence="9">
    <location>
        <position position="199"/>
    </location>
    <ligand>
        <name>substrate</name>
    </ligand>
</feature>
<dbReference type="UniPathway" id="UPA00034">
    <property type="reaction ID" value="UER00025"/>
</dbReference>
<feature type="site" description="Could be important to modulate the pK values of the two catalytic cysteine residues" evidence="9">
    <location>
        <position position="217"/>
    </location>
</feature>
<feature type="binding site" evidence="9">
    <location>
        <begin position="227"/>
        <end position="228"/>
    </location>
    <ligand>
        <name>substrate</name>
    </ligand>
</feature>
<dbReference type="InterPro" id="IPR001653">
    <property type="entry name" value="DAP_epimerase_DapF"/>
</dbReference>
<comment type="caution">
    <text evidence="11">The sequence shown here is derived from an EMBL/GenBank/DDBJ whole genome shotgun (WGS) entry which is preliminary data.</text>
</comment>
<evidence type="ECO:0000256" key="9">
    <source>
        <dbReference type="HAMAP-Rule" id="MF_00197"/>
    </source>
</evidence>
<comment type="subunit">
    <text evidence="9">Homodimer.</text>
</comment>
<dbReference type="Pfam" id="PF01678">
    <property type="entry name" value="DAP_epimerase"/>
    <property type="match status" value="2"/>
</dbReference>
<protein>
    <recommendedName>
        <fullName evidence="3 9">Diaminopimelate epimerase</fullName>
        <shortName evidence="9">DAP epimerase</shortName>
        <ecNumber evidence="3 9">5.1.1.7</ecNumber>
    </recommendedName>
    <alternativeName>
        <fullName evidence="9">PLP-independent amino acid racemase</fullName>
    </alternativeName>
</protein>
<keyword evidence="7 9" id="KW-0413">Isomerase</keyword>
<evidence type="ECO:0000313" key="12">
    <source>
        <dbReference type="Proteomes" id="UP000054911"/>
    </source>
</evidence>
<dbReference type="SUPFAM" id="SSF54506">
    <property type="entry name" value="Diaminopimelate epimerase-like"/>
    <property type="match status" value="2"/>
</dbReference>
<dbReference type="GO" id="GO:0008837">
    <property type="term" value="F:diaminopimelate epimerase activity"/>
    <property type="evidence" value="ECO:0007669"/>
    <property type="project" value="UniProtKB-UniRule"/>
</dbReference>
<evidence type="ECO:0000256" key="4">
    <source>
        <dbReference type="ARBA" id="ARBA00022490"/>
    </source>
</evidence>
<dbReference type="AlphaFoldDB" id="A0A158A0C5"/>
<dbReference type="EC" id="5.1.1.7" evidence="3 9"/>
<evidence type="ECO:0000313" key="11">
    <source>
        <dbReference type="EMBL" id="SAK51215.1"/>
    </source>
</evidence>
<comment type="function">
    <text evidence="9">Catalyzes the stereoinversion of LL-2,6-diaminopimelate (L,L-DAP) to meso-diaminopimelate (meso-DAP), a precursor of L-lysine and an essential component of the bacterial peptidoglycan.</text>
</comment>
<feature type="binding site" evidence="9">
    <location>
        <position position="66"/>
    </location>
    <ligand>
        <name>substrate</name>
    </ligand>
</feature>
<dbReference type="EMBL" id="FCOE02000004">
    <property type="protein sequence ID" value="SAK51215.1"/>
    <property type="molecule type" value="Genomic_DNA"/>
</dbReference>
<dbReference type="HAMAP" id="MF_00197">
    <property type="entry name" value="DAP_epimerase"/>
    <property type="match status" value="1"/>
</dbReference>
<comment type="catalytic activity">
    <reaction evidence="8 9">
        <text>(2S,6S)-2,6-diaminopimelate = meso-2,6-diaminopimelate</text>
        <dbReference type="Rhea" id="RHEA:15393"/>
        <dbReference type="ChEBI" id="CHEBI:57609"/>
        <dbReference type="ChEBI" id="CHEBI:57791"/>
        <dbReference type="EC" id="5.1.1.7"/>
    </reaction>
</comment>
<reference evidence="11" key="1">
    <citation type="submission" date="2016-01" db="EMBL/GenBank/DDBJ databases">
        <authorList>
            <person name="Peeters C."/>
        </authorList>
    </citation>
    <scope>NUCLEOTIDE SEQUENCE [LARGE SCALE GENOMIC DNA]</scope>
    <source>
        <strain evidence="11">LMG 29323</strain>
    </source>
</reference>
<dbReference type="InterPro" id="IPR018510">
    <property type="entry name" value="DAP_epimerase_AS"/>
</dbReference>
<dbReference type="FunFam" id="3.10.310.10:FF:000001">
    <property type="entry name" value="Diaminopimelate epimerase"/>
    <property type="match status" value="1"/>
</dbReference>
<sequence>MKLKFTKMQGAGNDFVVLDGYTQALALTAAQVRALANRHFGVGADQLLLVEKPTIDGVDFKYRIFNCDGGEVEHCGNGARCFVKFVRDRRLTDASTVRVQVQNGVITLTMQEDGEVVVDMSTPVFDPPLVPFDALGLEGRRQGNDTLWPLDLNGETRWISAVSMGNPHAVQIVEDVEAYPVLIEGPLVERHARFPKRVNAGFMQIVDRHSVKLRVFERGAGETLACGTGACAAVAAGIRRGLLDSPVRVETHGGTLTITWDGARDESAALLMAGPAATVFEGEIELDRID</sequence>
<accession>A0A158A0C5</accession>
<dbReference type="PROSITE" id="PS01326">
    <property type="entry name" value="DAP_EPIMERASE"/>
    <property type="match status" value="1"/>
</dbReference>
<feature type="active site" description="Proton acceptor" evidence="9">
    <location>
        <position position="226"/>
    </location>
</feature>
<comment type="similarity">
    <text evidence="2 9">Belongs to the diaminopimelate epimerase family.</text>
</comment>
<keyword evidence="4 9" id="KW-0963">Cytoplasm</keyword>
<evidence type="ECO:0000256" key="1">
    <source>
        <dbReference type="ARBA" id="ARBA00005196"/>
    </source>
</evidence>
<feature type="binding site" evidence="9">
    <location>
        <begin position="217"/>
        <end position="218"/>
    </location>
    <ligand>
        <name>substrate</name>
    </ligand>
</feature>
<evidence type="ECO:0000256" key="5">
    <source>
        <dbReference type="ARBA" id="ARBA00022605"/>
    </source>
</evidence>
<evidence type="ECO:0000256" key="6">
    <source>
        <dbReference type="ARBA" id="ARBA00023154"/>
    </source>
</evidence>
<proteinExistence type="inferred from homology"/>
<keyword evidence="12" id="KW-1185">Reference proteome</keyword>
<evidence type="ECO:0000256" key="10">
    <source>
        <dbReference type="PROSITE-ProRule" id="PRU10125"/>
    </source>
</evidence>
<dbReference type="RefSeq" id="WP_061174124.1">
    <property type="nucleotide sequence ID" value="NZ_FCOE02000004.1"/>
</dbReference>
<dbReference type="GO" id="GO:0005829">
    <property type="term" value="C:cytosol"/>
    <property type="evidence" value="ECO:0007669"/>
    <property type="project" value="TreeGrafter"/>
</dbReference>
<dbReference type="PANTHER" id="PTHR31689:SF0">
    <property type="entry name" value="DIAMINOPIMELATE EPIMERASE"/>
    <property type="match status" value="1"/>
</dbReference>
<feature type="binding site" evidence="9">
    <location>
        <position position="46"/>
    </location>
    <ligand>
        <name>substrate</name>
    </ligand>
</feature>
<name>A0A158A0C5_9BURK</name>
<keyword evidence="6 9" id="KW-0457">Lysine biosynthesis</keyword>
<feature type="site" description="Could be important to modulate the pK values of the two catalytic cysteine residues" evidence="9">
    <location>
        <position position="168"/>
    </location>
</feature>
<feature type="binding site" evidence="9">
    <location>
        <begin position="76"/>
        <end position="77"/>
    </location>
    <ligand>
        <name>substrate</name>
    </ligand>
</feature>
<evidence type="ECO:0000256" key="2">
    <source>
        <dbReference type="ARBA" id="ARBA00010219"/>
    </source>
</evidence>
<dbReference type="NCBIfam" id="TIGR00652">
    <property type="entry name" value="DapF"/>
    <property type="match status" value="1"/>
</dbReference>
<dbReference type="OrthoDB" id="9805408at2"/>
<evidence type="ECO:0000256" key="7">
    <source>
        <dbReference type="ARBA" id="ARBA00023235"/>
    </source>
</evidence>